<feature type="non-terminal residue" evidence="2">
    <location>
        <position position="1"/>
    </location>
</feature>
<protein>
    <recommendedName>
        <fullName evidence="1">TIR domain-containing protein</fullName>
    </recommendedName>
</protein>
<name>A0AAD5XDE0_9FUNG</name>
<dbReference type="InterPro" id="IPR035897">
    <property type="entry name" value="Toll_tir_struct_dom_sf"/>
</dbReference>
<evidence type="ECO:0000313" key="2">
    <source>
        <dbReference type="EMBL" id="KAJ3097977.1"/>
    </source>
</evidence>
<accession>A0AAD5XDE0</accession>
<organism evidence="2 3">
    <name type="scientific">Physocladia obscura</name>
    <dbReference type="NCBI Taxonomy" id="109957"/>
    <lineage>
        <taxon>Eukaryota</taxon>
        <taxon>Fungi</taxon>
        <taxon>Fungi incertae sedis</taxon>
        <taxon>Chytridiomycota</taxon>
        <taxon>Chytridiomycota incertae sedis</taxon>
        <taxon>Chytridiomycetes</taxon>
        <taxon>Chytridiales</taxon>
        <taxon>Chytriomycetaceae</taxon>
        <taxon>Physocladia</taxon>
    </lineage>
</organism>
<dbReference type="Proteomes" id="UP001211907">
    <property type="component" value="Unassembled WGS sequence"/>
</dbReference>
<dbReference type="SUPFAM" id="SSF52200">
    <property type="entry name" value="Toll/Interleukin receptor TIR domain"/>
    <property type="match status" value="1"/>
</dbReference>
<evidence type="ECO:0000259" key="1">
    <source>
        <dbReference type="PROSITE" id="PS50104"/>
    </source>
</evidence>
<feature type="domain" description="TIR" evidence="1">
    <location>
        <begin position="1"/>
        <end position="90"/>
    </location>
</feature>
<dbReference type="AlphaFoldDB" id="A0AAD5XDE0"/>
<reference evidence="2" key="1">
    <citation type="submission" date="2020-05" db="EMBL/GenBank/DDBJ databases">
        <title>Phylogenomic resolution of chytrid fungi.</title>
        <authorList>
            <person name="Stajich J.E."/>
            <person name="Amses K."/>
            <person name="Simmons R."/>
            <person name="Seto K."/>
            <person name="Myers J."/>
            <person name="Bonds A."/>
            <person name="Quandt C.A."/>
            <person name="Barry K."/>
            <person name="Liu P."/>
            <person name="Grigoriev I."/>
            <person name="Longcore J.E."/>
            <person name="James T.Y."/>
        </authorList>
    </citation>
    <scope>NUCLEOTIDE SEQUENCE</scope>
    <source>
        <strain evidence="2">JEL0513</strain>
    </source>
</reference>
<evidence type="ECO:0000313" key="3">
    <source>
        <dbReference type="Proteomes" id="UP001211907"/>
    </source>
</evidence>
<dbReference type="InterPro" id="IPR000157">
    <property type="entry name" value="TIR_dom"/>
</dbReference>
<dbReference type="EMBL" id="JADGJH010002460">
    <property type="protein sequence ID" value="KAJ3097977.1"/>
    <property type="molecule type" value="Genomic_DNA"/>
</dbReference>
<dbReference type="GO" id="GO:0007165">
    <property type="term" value="P:signal transduction"/>
    <property type="evidence" value="ECO:0007669"/>
    <property type="project" value="InterPro"/>
</dbReference>
<dbReference type="Gene3D" id="3.40.50.10140">
    <property type="entry name" value="Toll/interleukin-1 receptor homology (TIR) domain"/>
    <property type="match status" value="1"/>
</dbReference>
<dbReference type="Pfam" id="PF13676">
    <property type="entry name" value="TIR_2"/>
    <property type="match status" value="1"/>
</dbReference>
<comment type="caution">
    <text evidence="2">The sequence shown here is derived from an EMBL/GenBank/DDBJ whole genome shotgun (WGS) entry which is preliminary data.</text>
</comment>
<sequence>PIAFLLEQNGFNVLFDKGVNVDSELYQSIIDDADLVVAFLSDDYAQSQNCQFELTLSKKKGKQIIPVYLTHSDLVKQITDIFPTWGKQCK</sequence>
<dbReference type="PROSITE" id="PS50104">
    <property type="entry name" value="TIR"/>
    <property type="match status" value="1"/>
</dbReference>
<gene>
    <name evidence="2" type="ORF">HK100_005215</name>
</gene>
<keyword evidence="3" id="KW-1185">Reference proteome</keyword>
<proteinExistence type="predicted"/>